<reference evidence="2" key="5">
    <citation type="submission" date="2024-05" db="EMBL/GenBank/DDBJ databases">
        <authorList>
            <person name="Sun Q."/>
            <person name="Zhou Y."/>
        </authorList>
    </citation>
    <scope>NUCLEOTIDE SEQUENCE</scope>
    <source>
        <strain evidence="2">CGMCC 1.12707</strain>
    </source>
</reference>
<evidence type="ECO:0000313" key="5">
    <source>
        <dbReference type="Proteomes" id="UP000650994"/>
    </source>
</evidence>
<dbReference type="Proteomes" id="UP000650994">
    <property type="component" value="Unassembled WGS sequence"/>
</dbReference>
<keyword evidence="5" id="KW-1185">Reference proteome</keyword>
<name>A0A1M6T8E7_9FLAO</name>
<dbReference type="EMBL" id="FRBH01000001">
    <property type="protein sequence ID" value="SHK53233.1"/>
    <property type="molecule type" value="Genomic_DNA"/>
</dbReference>
<dbReference type="AlphaFoldDB" id="A0A1M6T8E7"/>
<feature type="chain" id="PRO_5013314270" evidence="1">
    <location>
        <begin position="19"/>
        <end position="264"/>
    </location>
</feature>
<feature type="signal peptide" evidence="1">
    <location>
        <begin position="1"/>
        <end position="18"/>
    </location>
</feature>
<evidence type="ECO:0000256" key="1">
    <source>
        <dbReference type="SAM" id="SignalP"/>
    </source>
</evidence>
<accession>A0A1M6T8E7</accession>
<reference evidence="3" key="2">
    <citation type="submission" date="2016-11" db="EMBL/GenBank/DDBJ databases">
        <authorList>
            <person name="Jaros S."/>
            <person name="Januszkiewicz K."/>
            <person name="Wedrychowicz H."/>
        </authorList>
    </citation>
    <scope>NUCLEOTIDE SEQUENCE [LARGE SCALE GENOMIC DNA]</scope>
    <source>
        <strain evidence="3">DSM 27989</strain>
    </source>
</reference>
<sequence>MKNTFILLFGISSCLVFAQVGIGTNNPKTTLDVAGDLNLRRELRVGGTASVNGNAGTAGQVLVSSGNSAVPTWKSVNTPFASAGDYQLVNTKVLFDRTGINFSANTNNTPAAYISTLGENISTNGWVQIPGLQTTILVEQEGNTLSLIFQTGVESNSGASTITDNRLVKYMCGIFQNDLLVAFRGDELLDVHRKDANNEGVYTLSYSVDDLPVANHVFKVACRRIQTTAGTYEFAIGRPITSSAISNAFMLQSVIKIELLEPVR</sequence>
<dbReference type="STRING" id="1434701.SAMN05443634_101308"/>
<reference evidence="4" key="3">
    <citation type="submission" date="2016-11" db="EMBL/GenBank/DDBJ databases">
        <authorList>
            <person name="Varghese N."/>
            <person name="Submissions S."/>
        </authorList>
    </citation>
    <scope>NUCLEOTIDE SEQUENCE [LARGE SCALE GENOMIC DNA]</scope>
    <source>
        <strain evidence="4">DSM 27989</strain>
    </source>
</reference>
<evidence type="ECO:0000313" key="2">
    <source>
        <dbReference type="EMBL" id="GGE95227.1"/>
    </source>
</evidence>
<proteinExistence type="predicted"/>
<organism evidence="3 4">
    <name type="scientific">Chishuiella changwenlii</name>
    <dbReference type="NCBI Taxonomy" id="1434701"/>
    <lineage>
        <taxon>Bacteria</taxon>
        <taxon>Pseudomonadati</taxon>
        <taxon>Bacteroidota</taxon>
        <taxon>Flavobacteriia</taxon>
        <taxon>Flavobacteriales</taxon>
        <taxon>Weeksellaceae</taxon>
        <taxon>Chishuiella</taxon>
    </lineage>
</organism>
<dbReference type="OrthoDB" id="1273065at2"/>
<protein>
    <submittedName>
        <fullName evidence="3">Uncharacterized protein</fullName>
    </submittedName>
</protein>
<reference evidence="2" key="1">
    <citation type="journal article" date="2014" name="Int. J. Syst. Evol. Microbiol.">
        <title>Complete genome of a new Firmicutes species belonging to the dominant human colonic microbiota ('Ruminococcus bicirculans') reveals two chromosomes and a selective capacity to utilize plant glucans.</title>
        <authorList>
            <consortium name="NISC Comparative Sequencing Program"/>
            <person name="Wegmann U."/>
            <person name="Louis P."/>
            <person name="Goesmann A."/>
            <person name="Henrissat B."/>
            <person name="Duncan S.H."/>
            <person name="Flint H.J."/>
        </authorList>
    </citation>
    <scope>NUCLEOTIDE SEQUENCE</scope>
    <source>
        <strain evidence="2">CGMCC 1.12707</strain>
    </source>
</reference>
<keyword evidence="1" id="KW-0732">Signal</keyword>
<dbReference type="EMBL" id="BMFL01000006">
    <property type="protein sequence ID" value="GGE95227.1"/>
    <property type="molecule type" value="Genomic_DNA"/>
</dbReference>
<evidence type="ECO:0000313" key="4">
    <source>
        <dbReference type="Proteomes" id="UP000184120"/>
    </source>
</evidence>
<dbReference type="Proteomes" id="UP000184120">
    <property type="component" value="Unassembled WGS sequence"/>
</dbReference>
<gene>
    <name evidence="2" type="ORF">GCM10010984_10960</name>
    <name evidence="3" type="ORF">SAMN05443634_101308</name>
</gene>
<dbReference type="RefSeq" id="WP_072929182.1">
    <property type="nucleotide sequence ID" value="NZ_BMFL01000006.1"/>
</dbReference>
<evidence type="ECO:0000313" key="3">
    <source>
        <dbReference type="EMBL" id="SHK53233.1"/>
    </source>
</evidence>
<reference evidence="5" key="4">
    <citation type="journal article" date="2019" name="Int. J. Syst. Evol. Microbiol.">
        <title>The Global Catalogue of Microorganisms (GCM) 10K type strain sequencing project: providing services to taxonomists for standard genome sequencing and annotation.</title>
        <authorList>
            <consortium name="The Broad Institute Genomics Platform"/>
            <consortium name="The Broad Institute Genome Sequencing Center for Infectious Disease"/>
            <person name="Wu L."/>
            <person name="Ma J."/>
        </authorList>
    </citation>
    <scope>NUCLEOTIDE SEQUENCE [LARGE SCALE GENOMIC DNA]</scope>
    <source>
        <strain evidence="5">CGMCC 1.12707</strain>
    </source>
</reference>